<dbReference type="GO" id="GO:0072542">
    <property type="term" value="F:protein phosphatase activator activity"/>
    <property type="evidence" value="ECO:0007669"/>
    <property type="project" value="TreeGrafter"/>
</dbReference>
<comment type="subcellular location">
    <subcellularLocation>
        <location evidence="2">Cytoplasm</location>
    </subcellularLocation>
    <subcellularLocation>
        <location evidence="1">Nucleus</location>
    </subcellularLocation>
</comment>
<dbReference type="PANTHER" id="PTHR10257:SF3">
    <property type="entry name" value="SERINE_THREONINE-PROTEIN PHOSPHATASE 2A 56 KDA REGULATORY SUBUNIT GAMMA ISOFORM"/>
    <property type="match status" value="1"/>
</dbReference>
<evidence type="ECO:0000256" key="7">
    <source>
        <dbReference type="ARBA" id="ARBA00064351"/>
    </source>
</evidence>
<dbReference type="GO" id="GO:0098813">
    <property type="term" value="P:nuclear chromosome segregation"/>
    <property type="evidence" value="ECO:0007669"/>
    <property type="project" value="UniProtKB-ARBA"/>
</dbReference>
<dbReference type="GO" id="GO:0000159">
    <property type="term" value="C:protein phosphatase type 2A complex"/>
    <property type="evidence" value="ECO:0007669"/>
    <property type="project" value="UniProtKB-UniRule"/>
</dbReference>
<sequence>MLKSKKKDKDTKSEKEDKKKEAKEKEKDTTRKEDTILTPVTNGDTTSTNDNCTATVPLIRTEDAVAVDDTIPPDAPPPTALKKPSLAAGPAVPRRDRRQSSSQFLISANRELVKLPNIKDAEPAAREDLFIQKLRQCCVVFDFATDPLSDLKYKEVKRTTLNELTDYVLSCQDAITEAIYPEVAAMLSANLFRVLSPPSNPIGAEFDPDEDEPTLEAAWPHLQLVYEFFLRFLESSEFQANIAKKYIDQRFVLKLIELSDSEDPRERDFLKTTLHRIYGKFLGLRAYMRKQINNIFYSFIYETERHNGIAELLEILGSIINGFALPLKEEHKTFLLRVLLPLHKVKSLSVYHPQLAYCVVQFLEKDPTLTEPVINSLLKFWPKVHSPKEVMFLNELEEVLDVIEPAEFQKVMVPLFHQLAKCVSSPHFQVAERALYYWNNEYIMSLISDNAAVILPIMFPALYKNSKNHWNKTIHGLIYNALKLFMEINQRLFDECSQNFNREREAESARLKEKVATWEMIERKARQNPEYEAVQAVLQNTVSEPIISLPVDDQEPDPGPLDPNDIKQNATNCASVRVVGDDIRGVAESVRRRSELPHDPDTDRALDEHRRHDAYLKSVPND</sequence>
<evidence type="ECO:0000256" key="6">
    <source>
        <dbReference type="ARBA" id="ARBA00023242"/>
    </source>
</evidence>
<keyword evidence="5" id="KW-0597">Phosphoprotein</keyword>
<proteinExistence type="inferred from homology"/>
<evidence type="ECO:0000256" key="1">
    <source>
        <dbReference type="ARBA" id="ARBA00004123"/>
    </source>
</evidence>
<dbReference type="OrthoDB" id="10264446at2759"/>
<dbReference type="GO" id="GO:0051754">
    <property type="term" value="P:meiotic sister chromatid cohesion, centromeric"/>
    <property type="evidence" value="ECO:0007669"/>
    <property type="project" value="UniProtKB-ARBA"/>
</dbReference>
<feature type="compositionally biased region" description="Basic and acidic residues" evidence="9">
    <location>
        <begin position="589"/>
        <end position="615"/>
    </location>
</feature>
<evidence type="ECO:0000256" key="3">
    <source>
        <dbReference type="ARBA" id="ARBA00009745"/>
    </source>
</evidence>
<dbReference type="SUPFAM" id="SSF48371">
    <property type="entry name" value="ARM repeat"/>
    <property type="match status" value="1"/>
</dbReference>
<feature type="compositionally biased region" description="Polar residues" evidence="9">
    <location>
        <begin position="38"/>
        <end position="54"/>
    </location>
</feature>
<dbReference type="GO" id="GO:1901990">
    <property type="term" value="P:regulation of mitotic cell cycle phase transition"/>
    <property type="evidence" value="ECO:0007669"/>
    <property type="project" value="UniProtKB-ARBA"/>
</dbReference>
<dbReference type="InterPro" id="IPR002554">
    <property type="entry name" value="PP2A_B56"/>
</dbReference>
<dbReference type="InterPro" id="IPR011989">
    <property type="entry name" value="ARM-like"/>
</dbReference>
<dbReference type="GO" id="GO:0005634">
    <property type="term" value="C:nucleus"/>
    <property type="evidence" value="ECO:0007669"/>
    <property type="project" value="UniProtKB-SubCell"/>
</dbReference>
<dbReference type="EMBL" id="UYRR01031117">
    <property type="protein sequence ID" value="VDK46109.1"/>
    <property type="molecule type" value="Genomic_DNA"/>
</dbReference>
<evidence type="ECO:0000256" key="8">
    <source>
        <dbReference type="PIRNR" id="PIRNR028043"/>
    </source>
</evidence>
<dbReference type="GO" id="GO:0035556">
    <property type="term" value="P:intracellular signal transduction"/>
    <property type="evidence" value="ECO:0007669"/>
    <property type="project" value="UniProtKB-ARBA"/>
</dbReference>
<feature type="compositionally biased region" description="Basic and acidic residues" evidence="9">
    <location>
        <begin position="7"/>
        <end position="35"/>
    </location>
</feature>
<dbReference type="GO" id="GO:0005829">
    <property type="term" value="C:cytosol"/>
    <property type="evidence" value="ECO:0007669"/>
    <property type="project" value="TreeGrafter"/>
</dbReference>
<dbReference type="AlphaFoldDB" id="A0A0M3JW18"/>
<reference evidence="10 11" key="2">
    <citation type="submission" date="2018-11" db="EMBL/GenBank/DDBJ databases">
        <authorList>
            <consortium name="Pathogen Informatics"/>
        </authorList>
    </citation>
    <scope>NUCLEOTIDE SEQUENCE [LARGE SCALE GENOMIC DNA]</scope>
</reference>
<organism evidence="12">
    <name type="scientific">Anisakis simplex</name>
    <name type="common">Herring worm</name>
    <dbReference type="NCBI Taxonomy" id="6269"/>
    <lineage>
        <taxon>Eukaryota</taxon>
        <taxon>Metazoa</taxon>
        <taxon>Ecdysozoa</taxon>
        <taxon>Nematoda</taxon>
        <taxon>Chromadorea</taxon>
        <taxon>Rhabditida</taxon>
        <taxon>Spirurina</taxon>
        <taxon>Ascaridomorpha</taxon>
        <taxon>Ascaridoidea</taxon>
        <taxon>Anisakidae</taxon>
        <taxon>Anisakis</taxon>
        <taxon>Anisakis simplex complex</taxon>
    </lineage>
</organism>
<gene>
    <name evidence="10" type="ORF">ASIM_LOCUS11920</name>
</gene>
<dbReference type="GO" id="GO:0000775">
    <property type="term" value="C:chromosome, centromeric region"/>
    <property type="evidence" value="ECO:0007669"/>
    <property type="project" value="UniProtKB-ARBA"/>
</dbReference>
<evidence type="ECO:0000313" key="11">
    <source>
        <dbReference type="Proteomes" id="UP000267096"/>
    </source>
</evidence>
<evidence type="ECO:0000256" key="5">
    <source>
        <dbReference type="ARBA" id="ARBA00022553"/>
    </source>
</evidence>
<dbReference type="Gene3D" id="1.25.10.10">
    <property type="entry name" value="Leucine-rich Repeat Variant"/>
    <property type="match status" value="1"/>
</dbReference>
<dbReference type="Pfam" id="PF01603">
    <property type="entry name" value="B56"/>
    <property type="match status" value="1"/>
</dbReference>
<dbReference type="PIRSF" id="PIRSF028043">
    <property type="entry name" value="PP2A_B56"/>
    <property type="match status" value="1"/>
</dbReference>
<feature type="region of interest" description="Disordered" evidence="9">
    <location>
        <begin position="1"/>
        <end position="55"/>
    </location>
</feature>
<dbReference type="FunFam" id="1.25.10.10:FF:000016">
    <property type="entry name" value="Serine/threonine-protein phosphatase 2A 56 kDa regulatory subunit"/>
    <property type="match status" value="1"/>
</dbReference>
<dbReference type="WBParaSite" id="ASIM_0001245401-mRNA-1">
    <property type="protein sequence ID" value="ASIM_0001245401-mRNA-1"/>
    <property type="gene ID" value="ASIM_0001245401"/>
</dbReference>
<feature type="region of interest" description="Disordered" evidence="9">
    <location>
        <begin position="68"/>
        <end position="102"/>
    </location>
</feature>
<dbReference type="InterPro" id="IPR016024">
    <property type="entry name" value="ARM-type_fold"/>
</dbReference>
<comment type="similarity">
    <text evidence="3">Belongs to the phosphatase 2A regulatory subunit B56 family.</text>
</comment>
<feature type="region of interest" description="Disordered" evidence="9">
    <location>
        <begin position="589"/>
        <end position="622"/>
    </location>
</feature>
<dbReference type="Proteomes" id="UP000267096">
    <property type="component" value="Unassembled WGS sequence"/>
</dbReference>
<dbReference type="GO" id="GO:0010948">
    <property type="term" value="P:negative regulation of cell cycle process"/>
    <property type="evidence" value="ECO:0007669"/>
    <property type="project" value="UniProtKB-ARBA"/>
</dbReference>
<evidence type="ECO:0000256" key="4">
    <source>
        <dbReference type="ARBA" id="ARBA00022490"/>
    </source>
</evidence>
<comment type="subunit">
    <text evidence="7">PP2A consists of a common heterodimeric core enzyme, composed of a 36 kDa catalytic subunit (subunit C) and a 65 kDa constant regulatory subunit (PR65 or subunit A), that associates with a variety of regulatory subunits. Proteins that associate with the core dimer include three families of regulatory subunits B (the R2/B/PR55/B55, R3/B''/PR72/PR130/PR59 and R5/B'/B56 families), the 48 kDa variable regulatory subunit, viral proteins, and cell signaling molecules.</text>
</comment>
<evidence type="ECO:0000313" key="10">
    <source>
        <dbReference type="EMBL" id="VDK46109.1"/>
    </source>
</evidence>
<evidence type="ECO:0000256" key="2">
    <source>
        <dbReference type="ARBA" id="ARBA00004496"/>
    </source>
</evidence>
<keyword evidence="6" id="KW-0539">Nucleus</keyword>
<evidence type="ECO:0000313" key="12">
    <source>
        <dbReference type="WBParaSite" id="ASIM_0001245401-mRNA-1"/>
    </source>
</evidence>
<protein>
    <recommendedName>
        <fullName evidence="8">Serine/threonine protein phosphatase 2A regulatory subunit</fullName>
    </recommendedName>
</protein>
<name>A0A0M3JW18_ANISI</name>
<evidence type="ECO:0000256" key="9">
    <source>
        <dbReference type="SAM" id="MobiDB-lite"/>
    </source>
</evidence>
<reference evidence="12" key="1">
    <citation type="submission" date="2017-02" db="UniProtKB">
        <authorList>
            <consortium name="WormBaseParasite"/>
        </authorList>
    </citation>
    <scope>IDENTIFICATION</scope>
</reference>
<accession>A0A0M3JW18</accession>
<keyword evidence="4" id="KW-0963">Cytoplasm</keyword>
<dbReference type="PANTHER" id="PTHR10257">
    <property type="entry name" value="SERINE/THREONINE PROTEIN PHOSPHATASE 2A PP2A REGULATORY SUBUNIT B"/>
    <property type="match status" value="1"/>
</dbReference>
<keyword evidence="11" id="KW-1185">Reference proteome</keyword>